<dbReference type="Proteomes" id="UP001188597">
    <property type="component" value="Unassembled WGS sequence"/>
</dbReference>
<dbReference type="SMART" id="SM00256">
    <property type="entry name" value="FBOX"/>
    <property type="match status" value="1"/>
</dbReference>
<dbReference type="PANTHER" id="PTHR31672">
    <property type="entry name" value="BNACNNG10540D PROTEIN"/>
    <property type="match status" value="1"/>
</dbReference>
<reference evidence="2" key="1">
    <citation type="submission" date="2022-12" db="EMBL/GenBank/DDBJ databases">
        <title>Draft genome assemblies for two species of Escallonia (Escalloniales).</title>
        <authorList>
            <person name="Chanderbali A."/>
            <person name="Dervinis C."/>
            <person name="Anghel I."/>
            <person name="Soltis D."/>
            <person name="Soltis P."/>
            <person name="Zapata F."/>
        </authorList>
    </citation>
    <scope>NUCLEOTIDE SEQUENCE</scope>
    <source>
        <strain evidence="2">UCBG64.0493</strain>
        <tissue evidence="2">Leaf</tissue>
    </source>
</reference>
<gene>
    <name evidence="2" type="ORF">RJ639_010348</name>
</gene>
<dbReference type="Pfam" id="PF00646">
    <property type="entry name" value="F-box"/>
    <property type="match status" value="1"/>
</dbReference>
<dbReference type="CDD" id="cd22157">
    <property type="entry name" value="F-box_AtFBW1-like"/>
    <property type="match status" value="1"/>
</dbReference>
<evidence type="ECO:0000259" key="1">
    <source>
        <dbReference type="PROSITE" id="PS50181"/>
    </source>
</evidence>
<proteinExistence type="predicted"/>
<comment type="caution">
    <text evidence="2">The sequence shown here is derived from an EMBL/GenBank/DDBJ whole genome shotgun (WGS) entry which is preliminary data.</text>
</comment>
<dbReference type="InterPro" id="IPR036047">
    <property type="entry name" value="F-box-like_dom_sf"/>
</dbReference>
<dbReference type="PANTHER" id="PTHR31672:SF13">
    <property type="entry name" value="F-BOX PROTEIN CPR30-LIKE"/>
    <property type="match status" value="1"/>
</dbReference>
<dbReference type="InterPro" id="IPR001810">
    <property type="entry name" value="F-box_dom"/>
</dbReference>
<protein>
    <recommendedName>
        <fullName evidence="1">F-box domain-containing protein</fullName>
    </recommendedName>
</protein>
<feature type="domain" description="F-box" evidence="1">
    <location>
        <begin position="1"/>
        <end position="49"/>
    </location>
</feature>
<dbReference type="InterPro" id="IPR050796">
    <property type="entry name" value="SCF_F-box_component"/>
</dbReference>
<keyword evidence="3" id="KW-1185">Reference proteome</keyword>
<dbReference type="EMBL" id="JAVXUP010001345">
    <property type="protein sequence ID" value="KAK3012848.1"/>
    <property type="molecule type" value="Genomic_DNA"/>
</dbReference>
<dbReference type="Gene3D" id="1.20.1280.50">
    <property type="match status" value="1"/>
</dbReference>
<sequence length="230" mass="25985">MSDYLPDEIIEEILTKLPVKSLLRFTAVCKSWYSHIKNPSFINAHLNQTIANTNTKAKGLLLGTTIRPPRKSSTRCTGTTAISTISFRRLIFRSRVYLGIFELLVRHLELKREKEVERENLVKFLSEAMETQFRNPSIDFVVGREIGCAATLTVVVETMKCWMGRRMCSYPDYPKCIDTGAVVSTLIVIAVASVRVLRLFIGTGVAVVVRAVLRREAETNSSYHALLKRC</sequence>
<evidence type="ECO:0000313" key="3">
    <source>
        <dbReference type="Proteomes" id="UP001188597"/>
    </source>
</evidence>
<dbReference type="AlphaFoldDB" id="A0AA88VRQ5"/>
<name>A0AA88VRQ5_9ASTE</name>
<organism evidence="2 3">
    <name type="scientific">Escallonia herrerae</name>
    <dbReference type="NCBI Taxonomy" id="1293975"/>
    <lineage>
        <taxon>Eukaryota</taxon>
        <taxon>Viridiplantae</taxon>
        <taxon>Streptophyta</taxon>
        <taxon>Embryophyta</taxon>
        <taxon>Tracheophyta</taxon>
        <taxon>Spermatophyta</taxon>
        <taxon>Magnoliopsida</taxon>
        <taxon>eudicotyledons</taxon>
        <taxon>Gunneridae</taxon>
        <taxon>Pentapetalae</taxon>
        <taxon>asterids</taxon>
        <taxon>campanulids</taxon>
        <taxon>Escalloniales</taxon>
        <taxon>Escalloniaceae</taxon>
        <taxon>Escallonia</taxon>
    </lineage>
</organism>
<evidence type="ECO:0000313" key="2">
    <source>
        <dbReference type="EMBL" id="KAK3012848.1"/>
    </source>
</evidence>
<dbReference type="SUPFAM" id="SSF81383">
    <property type="entry name" value="F-box domain"/>
    <property type="match status" value="1"/>
</dbReference>
<dbReference type="PROSITE" id="PS50181">
    <property type="entry name" value="FBOX"/>
    <property type="match status" value="1"/>
</dbReference>
<accession>A0AA88VRQ5</accession>